<sequence length="641" mass="73813">MIPFLSCAKSLLFWVIKHFVHADFREHFQRMKPLDRLLFLIIHGLDRSGMEWHRFPVFLGLAYLLARRHLHYHYTLLNVGKNQAGERFNPAEFPYRTANGKFNDPSNEDAGSIESFFGRNIAPLDCRKGLLKPNPMKVATKLLARKQFIDTGKQLNLIAVSWIQFMTHDWMDHLESTQQIELKASEKVANQCPLRSFKFYKTERVNTCLDNIKEGHLNIRTSWWDGSAIYGSNSSQLHEVRTYKEGKLKIAGLIQHDQEGLEKAGNIRNAWIGVSSLIALFILEHNAICDALKKEYPNLDDENLYRHARLVTSAVMAKIHTIDWTVQLLKTDTLLAGMRGNWYGILGKRFKDTYGHVGGPFLGGLVGLKKPNNHGVPYSLTEEFVSVYRLHSLLPDHLLIRDIDSSPGPNKSPKLSHKIDMVNLIGNKGEKEFSKIGFTTRMVSMGHQACGALELWNYPVWLRDVVPQNVDATDRADHVDLASLEIYRDRERSVPRYNAFRRSLFLIPISKWDNLTNNKEVIDTLREVYGDDVEQLDLLVGMLAEKKIKGFAICETAFVIFLIMASRRLEADRFFTSDFNEKVYTRKGFEWVNTCESLKDVLDRHYPGMTNRWMNSTSVFTVWDAPPDPHNRIPIYLRLPH</sequence>
<evidence type="ECO:0000256" key="9">
    <source>
        <dbReference type="ARBA" id="ARBA00023002"/>
    </source>
</evidence>
<keyword evidence="5 13" id="KW-0479">Metal-binding</keyword>
<evidence type="ECO:0000256" key="13">
    <source>
        <dbReference type="PIRSR" id="PIRSR619791-2"/>
    </source>
</evidence>
<dbReference type="Pfam" id="PF03098">
    <property type="entry name" value="An_peroxidase"/>
    <property type="match status" value="1"/>
</dbReference>
<dbReference type="PANTHER" id="PTHR11903:SF31">
    <property type="entry name" value="PEROXIDASE SUPERFAMILY PROTEIN-RELATED"/>
    <property type="match status" value="1"/>
</dbReference>
<dbReference type="AlphaFoldDB" id="A0A251T6Y2"/>
<dbReference type="InterPro" id="IPR034815">
    <property type="entry name" value="A_dioxygenase"/>
</dbReference>
<protein>
    <submittedName>
        <fullName evidence="15">Putative heme peroxidase</fullName>
    </submittedName>
</protein>
<evidence type="ECO:0000256" key="2">
    <source>
        <dbReference type="ARBA" id="ARBA00022516"/>
    </source>
</evidence>
<evidence type="ECO:0000256" key="7">
    <source>
        <dbReference type="ARBA" id="ARBA00022832"/>
    </source>
</evidence>
<dbReference type="InterPro" id="IPR010255">
    <property type="entry name" value="Haem_peroxidase_sf"/>
</dbReference>
<dbReference type="CDD" id="cd09818">
    <property type="entry name" value="PIOX_like"/>
    <property type="match status" value="1"/>
</dbReference>
<dbReference type="InterPro" id="IPR019791">
    <property type="entry name" value="Haem_peroxidase_animal"/>
</dbReference>
<proteinExistence type="predicted"/>
<dbReference type="FunCoup" id="A0A251T6Y2">
    <property type="interactions" value="54"/>
</dbReference>
<evidence type="ECO:0000256" key="14">
    <source>
        <dbReference type="SAM" id="SignalP"/>
    </source>
</evidence>
<reference evidence="16" key="1">
    <citation type="journal article" date="2017" name="Nature">
        <title>The sunflower genome provides insights into oil metabolism, flowering and Asterid evolution.</title>
        <authorList>
            <person name="Badouin H."/>
            <person name="Gouzy J."/>
            <person name="Grassa C.J."/>
            <person name="Murat F."/>
            <person name="Staton S.E."/>
            <person name="Cottret L."/>
            <person name="Lelandais-Briere C."/>
            <person name="Owens G.L."/>
            <person name="Carrere S."/>
            <person name="Mayjonade B."/>
            <person name="Legrand L."/>
            <person name="Gill N."/>
            <person name="Kane N.C."/>
            <person name="Bowers J.E."/>
            <person name="Hubner S."/>
            <person name="Bellec A."/>
            <person name="Berard A."/>
            <person name="Berges H."/>
            <person name="Blanchet N."/>
            <person name="Boniface M.C."/>
            <person name="Brunel D."/>
            <person name="Catrice O."/>
            <person name="Chaidir N."/>
            <person name="Claudel C."/>
            <person name="Donnadieu C."/>
            <person name="Faraut T."/>
            <person name="Fievet G."/>
            <person name="Helmstetter N."/>
            <person name="King M."/>
            <person name="Knapp S.J."/>
            <person name="Lai Z."/>
            <person name="Le Paslier M.C."/>
            <person name="Lippi Y."/>
            <person name="Lorenzon L."/>
            <person name="Mandel J.R."/>
            <person name="Marage G."/>
            <person name="Marchand G."/>
            <person name="Marquand E."/>
            <person name="Bret-Mestries E."/>
            <person name="Morien E."/>
            <person name="Nambeesan S."/>
            <person name="Nguyen T."/>
            <person name="Pegot-Espagnet P."/>
            <person name="Pouilly N."/>
            <person name="Raftis F."/>
            <person name="Sallet E."/>
            <person name="Schiex T."/>
            <person name="Thomas J."/>
            <person name="Vandecasteele C."/>
            <person name="Vares D."/>
            <person name="Vear F."/>
            <person name="Vautrin S."/>
            <person name="Crespi M."/>
            <person name="Mangin B."/>
            <person name="Burke J.M."/>
            <person name="Salse J."/>
            <person name="Munos S."/>
            <person name="Vincourt P."/>
            <person name="Rieseberg L.H."/>
            <person name="Langlade N.B."/>
        </authorList>
    </citation>
    <scope>NUCLEOTIDE SEQUENCE [LARGE SCALE GENOMIC DNA]</scope>
    <source>
        <strain evidence="16">cv. SF193</strain>
    </source>
</reference>
<keyword evidence="2" id="KW-0444">Lipid biosynthesis</keyword>
<evidence type="ECO:0000256" key="6">
    <source>
        <dbReference type="ARBA" id="ARBA00022767"/>
    </source>
</evidence>
<keyword evidence="8" id="KW-0223">Dioxygenase</keyword>
<keyword evidence="9" id="KW-0560">Oxidoreductase</keyword>
<dbReference type="PROSITE" id="PS50292">
    <property type="entry name" value="PEROXIDASE_3"/>
    <property type="match status" value="1"/>
</dbReference>
<organism evidence="15 16">
    <name type="scientific">Helianthus annuus</name>
    <name type="common">Common sunflower</name>
    <dbReference type="NCBI Taxonomy" id="4232"/>
    <lineage>
        <taxon>Eukaryota</taxon>
        <taxon>Viridiplantae</taxon>
        <taxon>Streptophyta</taxon>
        <taxon>Embryophyta</taxon>
        <taxon>Tracheophyta</taxon>
        <taxon>Spermatophyta</taxon>
        <taxon>Magnoliopsida</taxon>
        <taxon>eudicotyledons</taxon>
        <taxon>Gunneridae</taxon>
        <taxon>Pentapetalae</taxon>
        <taxon>asterids</taxon>
        <taxon>campanulids</taxon>
        <taxon>Asterales</taxon>
        <taxon>Asteraceae</taxon>
        <taxon>Asteroideae</taxon>
        <taxon>Heliantheae alliance</taxon>
        <taxon>Heliantheae</taxon>
        <taxon>Helianthus</taxon>
    </lineage>
</organism>
<dbReference type="Gene3D" id="1.10.640.10">
    <property type="entry name" value="Haem peroxidase domain superfamily, animal type"/>
    <property type="match status" value="1"/>
</dbReference>
<gene>
    <name evidence="15" type="ORF">HannXRQ_Chr12g0385541</name>
</gene>
<evidence type="ECO:0000313" key="16">
    <source>
        <dbReference type="Proteomes" id="UP000215914"/>
    </source>
</evidence>
<comment type="cofactor">
    <cofactor evidence="1">
        <name>heme b</name>
        <dbReference type="ChEBI" id="CHEBI:60344"/>
    </cofactor>
</comment>
<dbReference type="GO" id="GO:0020037">
    <property type="term" value="F:heme binding"/>
    <property type="evidence" value="ECO:0007669"/>
    <property type="project" value="InterPro"/>
</dbReference>
<dbReference type="EMBL" id="CM007901">
    <property type="protein sequence ID" value="OTG06422.1"/>
    <property type="molecule type" value="Genomic_DNA"/>
</dbReference>
<keyword evidence="12" id="KW-0275">Fatty acid biosynthesis</keyword>
<dbReference type="GO" id="GO:0016702">
    <property type="term" value="F:oxidoreductase activity, acting on single donors with incorporation of molecular oxygen, incorporation of two atoms of oxygen"/>
    <property type="evidence" value="ECO:0000318"/>
    <property type="project" value="GO_Central"/>
</dbReference>
<dbReference type="GO" id="GO:0006633">
    <property type="term" value="P:fatty acid biosynthetic process"/>
    <property type="evidence" value="ECO:0007669"/>
    <property type="project" value="UniProtKB-KW"/>
</dbReference>
<evidence type="ECO:0000256" key="8">
    <source>
        <dbReference type="ARBA" id="ARBA00022964"/>
    </source>
</evidence>
<dbReference type="STRING" id="4232.A0A251T6Y2"/>
<evidence type="ECO:0000256" key="11">
    <source>
        <dbReference type="ARBA" id="ARBA00023098"/>
    </source>
</evidence>
<keyword evidence="7" id="KW-0276">Fatty acid metabolism</keyword>
<evidence type="ECO:0000256" key="5">
    <source>
        <dbReference type="ARBA" id="ARBA00022723"/>
    </source>
</evidence>
<dbReference type="Proteomes" id="UP000215914">
    <property type="component" value="Chromosome 12"/>
</dbReference>
<dbReference type="GO" id="GO:0046872">
    <property type="term" value="F:metal ion binding"/>
    <property type="evidence" value="ECO:0007669"/>
    <property type="project" value="UniProtKB-KW"/>
</dbReference>
<dbReference type="InterPro" id="IPR050783">
    <property type="entry name" value="Oxylipin_biosynth_metab"/>
</dbReference>
<dbReference type="GO" id="GO:0001676">
    <property type="term" value="P:long-chain fatty acid metabolic process"/>
    <property type="evidence" value="ECO:0000318"/>
    <property type="project" value="GO_Central"/>
</dbReference>
<feature type="binding site" description="axial binding residue" evidence="13">
    <location>
        <position position="391"/>
    </location>
    <ligand>
        <name>heme b</name>
        <dbReference type="ChEBI" id="CHEBI:60344"/>
    </ligand>
    <ligandPart>
        <name>Fe</name>
        <dbReference type="ChEBI" id="CHEBI:18248"/>
    </ligandPart>
</feature>
<evidence type="ECO:0000313" key="15">
    <source>
        <dbReference type="EMBL" id="OTG06422.1"/>
    </source>
</evidence>
<accession>A0A251T6Y2</accession>
<keyword evidence="14" id="KW-0732">Signal</keyword>
<evidence type="ECO:0000256" key="12">
    <source>
        <dbReference type="ARBA" id="ARBA00023160"/>
    </source>
</evidence>
<name>A0A251T6Y2_HELAN</name>
<keyword evidence="3 15" id="KW-0575">Peroxidase</keyword>
<keyword evidence="6" id="KW-0925">Oxylipin biosynthesis</keyword>
<feature type="chain" id="PRO_5012422588" evidence="14">
    <location>
        <begin position="23"/>
        <end position="641"/>
    </location>
</feature>
<dbReference type="InterPro" id="IPR037120">
    <property type="entry name" value="Haem_peroxidase_sf_animal"/>
</dbReference>
<evidence type="ECO:0000256" key="10">
    <source>
        <dbReference type="ARBA" id="ARBA00023004"/>
    </source>
</evidence>
<dbReference type="GO" id="GO:0004601">
    <property type="term" value="F:peroxidase activity"/>
    <property type="evidence" value="ECO:0007669"/>
    <property type="project" value="UniProtKB-KW"/>
</dbReference>
<dbReference type="GO" id="GO:0006979">
    <property type="term" value="P:response to oxidative stress"/>
    <property type="evidence" value="ECO:0007669"/>
    <property type="project" value="InterPro"/>
</dbReference>
<feature type="signal peptide" evidence="14">
    <location>
        <begin position="1"/>
        <end position="22"/>
    </location>
</feature>
<dbReference type="SUPFAM" id="SSF48113">
    <property type="entry name" value="Heme-dependent peroxidases"/>
    <property type="match status" value="1"/>
</dbReference>
<dbReference type="OMA" id="NIRNAWI"/>
<evidence type="ECO:0000256" key="4">
    <source>
        <dbReference type="ARBA" id="ARBA00022617"/>
    </source>
</evidence>
<keyword evidence="10 13" id="KW-0408">Iron</keyword>
<evidence type="ECO:0000256" key="1">
    <source>
        <dbReference type="ARBA" id="ARBA00001970"/>
    </source>
</evidence>
<keyword evidence="11" id="KW-0443">Lipid metabolism</keyword>
<dbReference type="InParanoid" id="A0A251T6Y2"/>
<keyword evidence="16" id="KW-1185">Reference proteome</keyword>
<keyword evidence="4 13" id="KW-0349">Heme</keyword>
<dbReference type="PANTHER" id="PTHR11903">
    <property type="entry name" value="PROSTAGLANDIN G/H SYNTHASE"/>
    <property type="match status" value="1"/>
</dbReference>
<evidence type="ECO:0000256" key="3">
    <source>
        <dbReference type="ARBA" id="ARBA00022559"/>
    </source>
</evidence>
<dbReference type="GO" id="GO:0031408">
    <property type="term" value="P:oxylipin biosynthetic process"/>
    <property type="evidence" value="ECO:0007669"/>
    <property type="project" value="UniProtKB-KW"/>
</dbReference>